<proteinExistence type="predicted"/>
<feature type="region of interest" description="Disordered" evidence="1">
    <location>
        <begin position="108"/>
        <end position="169"/>
    </location>
</feature>
<name>A0A5D2FKB6_GOSDA</name>
<dbReference type="Proteomes" id="UP000323506">
    <property type="component" value="Chromosome A08"/>
</dbReference>
<accession>A0A5D2FKB6</accession>
<evidence type="ECO:0000313" key="3">
    <source>
        <dbReference type="Proteomes" id="UP000323506"/>
    </source>
</evidence>
<reference evidence="2 3" key="1">
    <citation type="submission" date="2019-06" db="EMBL/GenBank/DDBJ databases">
        <title>WGS assembly of Gossypium darwinii.</title>
        <authorList>
            <person name="Chen Z.J."/>
            <person name="Sreedasyam A."/>
            <person name="Ando A."/>
            <person name="Song Q."/>
            <person name="De L."/>
            <person name="Hulse-Kemp A."/>
            <person name="Ding M."/>
            <person name="Ye W."/>
            <person name="Kirkbride R."/>
            <person name="Jenkins J."/>
            <person name="Plott C."/>
            <person name="Lovell J."/>
            <person name="Lin Y.-M."/>
            <person name="Vaughn R."/>
            <person name="Liu B."/>
            <person name="Li W."/>
            <person name="Simpson S."/>
            <person name="Scheffler B."/>
            <person name="Saski C."/>
            <person name="Grover C."/>
            <person name="Hu G."/>
            <person name="Conover J."/>
            <person name="Carlson J."/>
            <person name="Shu S."/>
            <person name="Boston L."/>
            <person name="Williams M."/>
            <person name="Peterson D."/>
            <person name="Mcgee K."/>
            <person name="Jones D."/>
            <person name="Wendel J."/>
            <person name="Stelly D."/>
            <person name="Grimwood J."/>
            <person name="Schmutz J."/>
        </authorList>
    </citation>
    <scope>NUCLEOTIDE SEQUENCE [LARGE SCALE GENOMIC DNA]</scope>
    <source>
        <strain evidence="2">1808015.09</strain>
    </source>
</reference>
<protein>
    <submittedName>
        <fullName evidence="2">Uncharacterized protein</fullName>
    </submittedName>
</protein>
<gene>
    <name evidence="2" type="ORF">ES288_A08G117600v1</name>
</gene>
<organism evidence="2 3">
    <name type="scientific">Gossypium darwinii</name>
    <name type="common">Darwin's cotton</name>
    <name type="synonym">Gossypium barbadense var. darwinii</name>
    <dbReference type="NCBI Taxonomy" id="34276"/>
    <lineage>
        <taxon>Eukaryota</taxon>
        <taxon>Viridiplantae</taxon>
        <taxon>Streptophyta</taxon>
        <taxon>Embryophyta</taxon>
        <taxon>Tracheophyta</taxon>
        <taxon>Spermatophyta</taxon>
        <taxon>Magnoliopsida</taxon>
        <taxon>eudicotyledons</taxon>
        <taxon>Gunneridae</taxon>
        <taxon>Pentapetalae</taxon>
        <taxon>rosids</taxon>
        <taxon>malvids</taxon>
        <taxon>Malvales</taxon>
        <taxon>Malvaceae</taxon>
        <taxon>Malvoideae</taxon>
        <taxon>Gossypium</taxon>
    </lineage>
</organism>
<dbReference type="EMBL" id="CM017695">
    <property type="protein sequence ID" value="TYH05922.1"/>
    <property type="molecule type" value="Genomic_DNA"/>
</dbReference>
<evidence type="ECO:0000313" key="2">
    <source>
        <dbReference type="EMBL" id="TYH05922.1"/>
    </source>
</evidence>
<evidence type="ECO:0000256" key="1">
    <source>
        <dbReference type="SAM" id="MobiDB-lite"/>
    </source>
</evidence>
<keyword evidence="3" id="KW-1185">Reference proteome</keyword>
<feature type="compositionally biased region" description="Basic residues" evidence="1">
    <location>
        <begin position="133"/>
        <end position="149"/>
    </location>
</feature>
<dbReference type="AlphaFoldDB" id="A0A5D2FKB6"/>
<feature type="compositionally biased region" description="Basic and acidic residues" evidence="1">
    <location>
        <begin position="108"/>
        <end position="119"/>
    </location>
</feature>
<sequence length="169" mass="20113">MRTNKRFFFFLLEKIGRKLNIPIHHQLFVSRESERERDREREKKEKVCRWGLSSKARVGMESHVPSNRNETWTEEKHVHFLNSMEAWFVRSMLQSNDRYNLRLDRHLPDSSDSTLDCKPRTKHSTSAAEHFIGKTRSKMKKSRPVKRSMRPSSQPHDSAQDQVVPQLKN</sequence>
<feature type="compositionally biased region" description="Polar residues" evidence="1">
    <location>
        <begin position="150"/>
        <end position="169"/>
    </location>
</feature>